<evidence type="ECO:0000313" key="10">
    <source>
        <dbReference type="Proteomes" id="UP000193404"/>
    </source>
</evidence>
<dbReference type="PROSITE" id="PS50995">
    <property type="entry name" value="HTH_MARR_2"/>
    <property type="match status" value="1"/>
</dbReference>
<dbReference type="EMBL" id="CP020477">
    <property type="protein sequence ID" value="ARM74767.1"/>
    <property type="molecule type" value="Genomic_DNA"/>
</dbReference>
<dbReference type="SMART" id="SM00347">
    <property type="entry name" value="HTH_MARR"/>
    <property type="match status" value="1"/>
</dbReference>
<feature type="domain" description="HTH marR-type" evidence="8">
    <location>
        <begin position="7"/>
        <end position="142"/>
    </location>
</feature>
<sequence>MLKNEEKVKVFSNIAKINRAMQRELNKRLDKIGLTYLDFLVLRALTEGQSTMVSLSRRFYVTQSAMTIAIDRLERNGLVKRERDKQDRRVIYVKITDEGIKIFQKAIEVYLQLAEEILNGIDTELIMETINNLEKILEKINSLKD</sequence>
<keyword evidence="3" id="KW-0238">DNA-binding</keyword>
<dbReference type="Gene3D" id="1.10.10.10">
    <property type="entry name" value="Winged helix-like DNA-binding domain superfamily/Winged helix DNA-binding domain"/>
    <property type="match status" value="1"/>
</dbReference>
<dbReference type="GO" id="GO:0003677">
    <property type="term" value="F:DNA binding"/>
    <property type="evidence" value="ECO:0007669"/>
    <property type="project" value="UniProtKB-KW"/>
</dbReference>
<reference evidence="9 10" key="1">
    <citation type="submission" date="2017-03" db="EMBL/GenBank/DDBJ databases">
        <title>Sulfur activation and transportation mechanism of thermophilic Archaea Acidianus manzaensis YN-25.</title>
        <authorList>
            <person name="Ma Y."/>
            <person name="Yang Y."/>
            <person name="Xia J."/>
        </authorList>
    </citation>
    <scope>NUCLEOTIDE SEQUENCE [LARGE SCALE GENOMIC DNA]</scope>
    <source>
        <strain evidence="9 10">YN-25</strain>
    </source>
</reference>
<keyword evidence="4" id="KW-0804">Transcription</keyword>
<dbReference type="Proteomes" id="UP000193404">
    <property type="component" value="Chromosome"/>
</dbReference>
<evidence type="ECO:0000256" key="2">
    <source>
        <dbReference type="ARBA" id="ARBA00023015"/>
    </source>
</evidence>
<dbReference type="Pfam" id="PF22381">
    <property type="entry name" value="Staph_reg_Sar_Rot"/>
    <property type="match status" value="1"/>
</dbReference>
<dbReference type="PANTHER" id="PTHR42756:SF1">
    <property type="entry name" value="TRANSCRIPTIONAL REPRESSOR OF EMRAB OPERON"/>
    <property type="match status" value="1"/>
</dbReference>
<dbReference type="AlphaFoldDB" id="A0A1W6JWZ1"/>
<evidence type="ECO:0000259" key="8">
    <source>
        <dbReference type="PROSITE" id="PS50995"/>
    </source>
</evidence>
<dbReference type="SUPFAM" id="SSF46785">
    <property type="entry name" value="Winged helix' DNA-binding domain"/>
    <property type="match status" value="1"/>
</dbReference>
<dbReference type="GeneID" id="41589483"/>
<dbReference type="InterPro" id="IPR000835">
    <property type="entry name" value="HTH_MarR-typ"/>
</dbReference>
<gene>
    <name evidence="9" type="ORF">B6F84_01155</name>
</gene>
<dbReference type="STRING" id="282676.B6F84_01155"/>
<dbReference type="PANTHER" id="PTHR42756">
    <property type="entry name" value="TRANSCRIPTIONAL REGULATOR, MARR"/>
    <property type="match status" value="1"/>
</dbReference>
<name>A0A1W6JWZ1_9CREN</name>
<evidence type="ECO:0000256" key="5">
    <source>
        <dbReference type="ARBA" id="ARBA00046337"/>
    </source>
</evidence>
<evidence type="ECO:0000256" key="3">
    <source>
        <dbReference type="ARBA" id="ARBA00023125"/>
    </source>
</evidence>
<evidence type="ECO:0000256" key="7">
    <source>
        <dbReference type="ARBA" id="ARBA00047207"/>
    </source>
</evidence>
<comment type="similarity">
    <text evidence="5">Belongs to the SarZ family.</text>
</comment>
<keyword evidence="10" id="KW-1185">Reference proteome</keyword>
<accession>A0A1W6JWZ1</accession>
<evidence type="ECO:0000313" key="9">
    <source>
        <dbReference type="EMBL" id="ARM74767.1"/>
    </source>
</evidence>
<dbReference type="OrthoDB" id="10712at2157"/>
<evidence type="ECO:0000256" key="1">
    <source>
        <dbReference type="ARBA" id="ARBA00004496"/>
    </source>
</evidence>
<dbReference type="GO" id="GO:0003700">
    <property type="term" value="F:DNA-binding transcription factor activity"/>
    <property type="evidence" value="ECO:0007669"/>
    <property type="project" value="InterPro"/>
</dbReference>
<keyword evidence="2" id="KW-0805">Transcription regulation</keyword>
<evidence type="ECO:0000256" key="6">
    <source>
        <dbReference type="ARBA" id="ARBA00047188"/>
    </source>
</evidence>
<dbReference type="InterPro" id="IPR036388">
    <property type="entry name" value="WH-like_DNA-bd_sf"/>
</dbReference>
<dbReference type="PRINTS" id="PR00598">
    <property type="entry name" value="HTHMARR"/>
</dbReference>
<protein>
    <recommendedName>
        <fullName evidence="6">HTH-type transcriptional regulator SarZ</fullName>
    </recommendedName>
    <alternativeName>
        <fullName evidence="7">Staphylococcal accessory regulator Z</fullName>
    </alternativeName>
</protein>
<dbReference type="InterPro" id="IPR055166">
    <property type="entry name" value="Transc_reg_Sar_Rot_HTH"/>
</dbReference>
<dbReference type="GO" id="GO:0005737">
    <property type="term" value="C:cytoplasm"/>
    <property type="evidence" value="ECO:0007669"/>
    <property type="project" value="UniProtKB-SubCell"/>
</dbReference>
<comment type="subcellular location">
    <subcellularLocation>
        <location evidence="1">Cytoplasm</location>
    </subcellularLocation>
</comment>
<dbReference type="RefSeq" id="WP_148690518.1">
    <property type="nucleotide sequence ID" value="NZ_CP020477.1"/>
</dbReference>
<evidence type="ECO:0000256" key="4">
    <source>
        <dbReference type="ARBA" id="ARBA00023163"/>
    </source>
</evidence>
<dbReference type="KEGG" id="aman:B6F84_01155"/>
<dbReference type="InterPro" id="IPR036390">
    <property type="entry name" value="WH_DNA-bd_sf"/>
</dbReference>
<organism evidence="9 10">
    <name type="scientific">Acidianus manzaensis</name>
    <dbReference type="NCBI Taxonomy" id="282676"/>
    <lineage>
        <taxon>Archaea</taxon>
        <taxon>Thermoproteota</taxon>
        <taxon>Thermoprotei</taxon>
        <taxon>Sulfolobales</taxon>
        <taxon>Sulfolobaceae</taxon>
        <taxon>Acidianus</taxon>
    </lineage>
</organism>
<proteinExistence type="inferred from homology"/>